<reference evidence="20 21" key="1">
    <citation type="journal article" date="2013" name="Nature">
        <title>Insights into bilaterian evolution from three spiralian genomes.</title>
        <authorList>
            <person name="Simakov O."/>
            <person name="Marletaz F."/>
            <person name="Cho S.J."/>
            <person name="Edsinger-Gonzales E."/>
            <person name="Havlak P."/>
            <person name="Hellsten U."/>
            <person name="Kuo D.H."/>
            <person name="Larsson T."/>
            <person name="Lv J."/>
            <person name="Arendt D."/>
            <person name="Savage R."/>
            <person name="Osoegawa K."/>
            <person name="de Jong P."/>
            <person name="Grimwood J."/>
            <person name="Chapman J.A."/>
            <person name="Shapiro H."/>
            <person name="Aerts A."/>
            <person name="Otillar R.P."/>
            <person name="Terry A.Y."/>
            <person name="Boore J.L."/>
            <person name="Grigoriev I.V."/>
            <person name="Lindberg D.R."/>
            <person name="Seaver E.C."/>
            <person name="Weisblat D.A."/>
            <person name="Putnam N.H."/>
            <person name="Rokhsar D.S."/>
        </authorList>
    </citation>
    <scope>NUCLEOTIDE SEQUENCE [LARGE SCALE GENOMIC DNA]</scope>
</reference>
<feature type="repeat" description="LDL-receptor class B" evidence="18">
    <location>
        <begin position="640"/>
        <end position="683"/>
    </location>
</feature>
<dbReference type="GO" id="GO:0006897">
    <property type="term" value="P:endocytosis"/>
    <property type="evidence" value="ECO:0007669"/>
    <property type="project" value="UniProtKB-KW"/>
</dbReference>
<dbReference type="InterPro" id="IPR036278">
    <property type="entry name" value="Sialidase_sf"/>
</dbReference>
<dbReference type="SUPFAM" id="SSF57424">
    <property type="entry name" value="LDL receptor-like module"/>
    <property type="match status" value="6"/>
</dbReference>
<dbReference type="Pfam" id="PF00057">
    <property type="entry name" value="Ldl_recept_a"/>
    <property type="match status" value="6"/>
</dbReference>
<dbReference type="GO" id="GO:0005886">
    <property type="term" value="C:plasma membrane"/>
    <property type="evidence" value="ECO:0007669"/>
    <property type="project" value="UniProtKB-SubCell"/>
</dbReference>
<evidence type="ECO:0000256" key="11">
    <source>
        <dbReference type="ARBA" id="ARBA00022824"/>
    </source>
</evidence>
<dbReference type="SUPFAM" id="SSF50939">
    <property type="entry name" value="Sialidases"/>
    <property type="match status" value="1"/>
</dbReference>
<feature type="disulfide bond" evidence="17">
    <location>
        <begin position="1036"/>
        <end position="1051"/>
    </location>
</feature>
<feature type="domain" description="VPS10" evidence="19">
    <location>
        <begin position="1"/>
        <end position="551"/>
    </location>
</feature>
<dbReference type="HOGENOM" id="CLU_005677_1_0_1"/>
<dbReference type="PRINTS" id="PR00261">
    <property type="entry name" value="LDLRECEPTOR"/>
</dbReference>
<keyword evidence="15" id="KW-0325">Glycoprotein</keyword>
<dbReference type="PROSITE" id="PS50068">
    <property type="entry name" value="LDLRA_2"/>
    <property type="match status" value="7"/>
</dbReference>
<evidence type="ECO:0000256" key="6">
    <source>
        <dbReference type="ARBA" id="ARBA00022536"/>
    </source>
</evidence>
<dbReference type="FunFam" id="4.10.400.10:FF:000011">
    <property type="entry name" value="Low-density lipoprotein receptor-related protein 1"/>
    <property type="match status" value="1"/>
</dbReference>
<keyword evidence="14" id="KW-0675">Receptor</keyword>
<dbReference type="RefSeq" id="XP_009060816.1">
    <property type="nucleotide sequence ID" value="XM_009062568.1"/>
</dbReference>
<keyword evidence="6" id="KW-0245">EGF-like domain</keyword>
<feature type="disulfide bond" evidence="17">
    <location>
        <begin position="951"/>
        <end position="966"/>
    </location>
</feature>
<dbReference type="InterPro" id="IPR006581">
    <property type="entry name" value="VPS10"/>
</dbReference>
<keyword evidence="12" id="KW-0472">Membrane</keyword>
<evidence type="ECO:0000256" key="2">
    <source>
        <dbReference type="ARBA" id="ARBA00004177"/>
    </source>
</evidence>
<dbReference type="PANTHER" id="PTHR12106">
    <property type="entry name" value="SORTILIN RELATED"/>
    <property type="match status" value="1"/>
</dbReference>
<accession>V4A587</accession>
<dbReference type="GO" id="GO:0005768">
    <property type="term" value="C:endosome"/>
    <property type="evidence" value="ECO:0007669"/>
    <property type="project" value="UniProtKB-SubCell"/>
</dbReference>
<feature type="disulfide bond" evidence="17">
    <location>
        <begin position="1121"/>
        <end position="1136"/>
    </location>
</feature>
<dbReference type="Pfam" id="PF00058">
    <property type="entry name" value="Ldl_recept_b"/>
    <property type="match status" value="2"/>
</dbReference>
<feature type="disulfide bond" evidence="17">
    <location>
        <begin position="932"/>
        <end position="944"/>
    </location>
</feature>
<keyword evidence="5" id="KW-1003">Cell membrane</keyword>
<sequence>FRTHNFGKTFYKTCGLSFRPKFIHVHPTVVSSLLAFDDKDPQKRLFYSIDFGFSWHLLQPNVKFFFWYVECYAIIFVRGHFNFNHNWQRTVVLEGVEDFEVKGPYLFATRKRLFGSHNANTLQLWVSYKRGEFQAAQFPYSHKNLDFFIADASEGQVMACVTHNESLTNLYISEVEGLKFSLSLERIVYYNPKGANKDTWISQYTNDTFADIYKVNGMRGIYIASQVKDSDISEQVSLITYDKGGEWELITAPTYKPDGSSTNCSKSNRCSLHLTQQYHHLYSKTSSSPITSHQSAPGLILAAGVIGASLKGVPDIFVTSNAGVSWHQVLDGLYMYTLGDHGGLLVAIQQYSITNQIFYSTNEGETWQSYKFMKDDTKIRIYGLLTEPGETTTIFSVYGSYLEKHSWLIVQVDLRSVFRVNCTKDDYKIWSLPMETPDHGCLLGKKIEFERRIAHAPCFNGKSYVRQQTERNCSCTRDDFECDYGFKDMNLMCKTDPDVPAGQIHKIPQNCPEGTFYPYTRGYRKVAGDTCKGGDEHKYAPLIYSCPIQERREFILYTTGSTIGRIDLDNNNNEILVNTGLTDVTVVDFDYQHNCVFWADNVDRKIKKLCMGESDSRNITDLIDNNIRSINGLAYDWTAKTIYWVDGEAKKIEVASKDGKWRRLLIDSTHLEIPRSITLNPHYGFMYWADWSADNPRICSSWMDGNNGSIKTIVNGSDIERPTGLTVDIELERLFWTDSNKIVIMSADLSGNNRKVLVHGTDNLLHPYSIGVYKNEMYWSDWGRDAILVANKESGLGIETVESMLKGVTDLRVISHTSQQANGACNPGHPQCSQLCLPRPHHTVQGTQNRTCKCGDDFQHTINTATGDENCRCGPGETMLNGICEMSTNSTTCSSDRFHCASGECMPLTWECDHDNDCNDGSDELNCAYSTCDSNQFTCKTGKCIPSQWQCDFDNDCGDGSDEHNCEYPTCDPNQFQCDNKKCIASAWKCDFDDDCTDKSDERACNYTKDCDAYTCSPWRFKCTNDTQCIFNTWRCDGDEDCKDGSDEVGCSDRPVCLPEQFHCYKSSSENRQCIWDAWVCDSDNDCHNGEDEENCTRKFINFEDFKCLYSEGCIRKDQVCDKIKQCSDGSDEMGCSGSTTNSSNQCNTIYTFQCINDCLEWAYLCDGDSDCQDDSDEGVERCGGNFYILKSFLFIIIPFQPSGIKLLL</sequence>
<dbReference type="OrthoDB" id="443634at2759"/>
<feature type="repeat" description="LDL-receptor class B" evidence="18">
    <location>
        <begin position="684"/>
        <end position="731"/>
    </location>
</feature>
<keyword evidence="7" id="KW-0254">Endocytosis</keyword>
<evidence type="ECO:0000256" key="16">
    <source>
        <dbReference type="ARBA" id="ARBA00046288"/>
    </source>
</evidence>
<dbReference type="FunFam" id="2.120.10.30:FF:000241">
    <property type="entry name" value="Low-density lipoprotein receptor-related protein 6"/>
    <property type="match status" value="1"/>
</dbReference>
<feature type="disulfide bond" evidence="17">
    <location>
        <begin position="893"/>
        <end position="905"/>
    </location>
</feature>
<evidence type="ECO:0000259" key="19">
    <source>
        <dbReference type="SMART" id="SM00602"/>
    </source>
</evidence>
<keyword evidence="9" id="KW-0677">Repeat</keyword>
<dbReference type="InterPro" id="IPR023415">
    <property type="entry name" value="LDLR_class-A_CS"/>
</dbReference>
<dbReference type="InterPro" id="IPR031777">
    <property type="entry name" value="Sortilin_C"/>
</dbReference>
<feature type="non-terminal residue" evidence="20">
    <location>
        <position position="1"/>
    </location>
</feature>
<comment type="subcellular location">
    <subcellularLocation>
        <location evidence="1">Cell membrane</location>
        <topology evidence="1">Single-pass membrane protein</topology>
    </subcellularLocation>
    <subcellularLocation>
        <location evidence="16">Endomembrane system</location>
        <topology evidence="16">Single-pass type I membrane protein</topology>
    </subcellularLocation>
    <subcellularLocation>
        <location evidence="3">Endoplasmic reticulum membrane</location>
        <topology evidence="3">Single-pass membrane protein</topology>
    </subcellularLocation>
    <subcellularLocation>
        <location evidence="2">Endosome</location>
    </subcellularLocation>
</comment>
<evidence type="ECO:0000256" key="17">
    <source>
        <dbReference type="PROSITE-ProRule" id="PRU00124"/>
    </source>
</evidence>
<dbReference type="FunFam" id="4.10.400.10:FF:000034">
    <property type="entry name" value="Low-density lipoprotein receptor-related protein 2"/>
    <property type="match status" value="2"/>
</dbReference>
<evidence type="ECO:0000256" key="15">
    <source>
        <dbReference type="ARBA" id="ARBA00023180"/>
    </source>
</evidence>
<evidence type="ECO:0000313" key="20">
    <source>
        <dbReference type="EMBL" id="ESO88406.1"/>
    </source>
</evidence>
<dbReference type="PROSITE" id="PS01209">
    <property type="entry name" value="LDLRA_1"/>
    <property type="match status" value="4"/>
</dbReference>
<dbReference type="SMART" id="SM00192">
    <property type="entry name" value="LDLa"/>
    <property type="match status" value="7"/>
</dbReference>
<evidence type="ECO:0000256" key="13">
    <source>
        <dbReference type="ARBA" id="ARBA00023157"/>
    </source>
</evidence>
<dbReference type="SMART" id="SM00135">
    <property type="entry name" value="LY"/>
    <property type="match status" value="5"/>
</dbReference>
<evidence type="ECO:0000256" key="10">
    <source>
        <dbReference type="ARBA" id="ARBA00022753"/>
    </source>
</evidence>
<dbReference type="PROSITE" id="PS51120">
    <property type="entry name" value="LDLRB"/>
    <property type="match status" value="3"/>
</dbReference>
<evidence type="ECO:0000256" key="3">
    <source>
        <dbReference type="ARBA" id="ARBA00004389"/>
    </source>
</evidence>
<feature type="disulfide bond" evidence="17">
    <location>
        <begin position="990"/>
        <end position="1005"/>
    </location>
</feature>
<dbReference type="FunFam" id="3.30.60.270:FF:000002">
    <property type="entry name" value="Sortilin-related receptor isoform A"/>
    <property type="match status" value="1"/>
</dbReference>
<feature type="disulfide bond" evidence="17">
    <location>
        <begin position="1147"/>
        <end position="1159"/>
    </location>
</feature>
<dbReference type="Gene3D" id="2.10.70.80">
    <property type="match status" value="1"/>
</dbReference>
<dbReference type="GeneID" id="20232560"/>
<evidence type="ECO:0000256" key="7">
    <source>
        <dbReference type="ARBA" id="ARBA00022583"/>
    </source>
</evidence>
<dbReference type="KEGG" id="lgi:LOTGIDRAFT_126149"/>
<feature type="disulfide bond" evidence="17">
    <location>
        <begin position="912"/>
        <end position="927"/>
    </location>
</feature>
<feature type="disulfide bond" evidence="17">
    <location>
        <begin position="978"/>
        <end position="996"/>
    </location>
</feature>
<dbReference type="PANTHER" id="PTHR12106:SF27">
    <property type="entry name" value="SORTILIN-RELATED RECEPTOR"/>
    <property type="match status" value="1"/>
</dbReference>
<dbReference type="GO" id="GO:0006892">
    <property type="term" value="P:post-Golgi vesicle-mediated transport"/>
    <property type="evidence" value="ECO:0007669"/>
    <property type="project" value="TreeGrafter"/>
</dbReference>
<keyword evidence="21" id="KW-1185">Reference proteome</keyword>
<evidence type="ECO:0000256" key="18">
    <source>
        <dbReference type="PROSITE-ProRule" id="PRU00461"/>
    </source>
</evidence>
<dbReference type="Pfam" id="PF15902">
    <property type="entry name" value="Sortilin-Vps10"/>
    <property type="match status" value="1"/>
</dbReference>
<dbReference type="OMA" id="HTNCHNG"/>
<dbReference type="AlphaFoldDB" id="V4A587"/>
<evidence type="ECO:0000256" key="4">
    <source>
        <dbReference type="ARBA" id="ARBA00008251"/>
    </source>
</evidence>
<dbReference type="SUPFAM" id="SSF63825">
    <property type="entry name" value="YWTD domain"/>
    <property type="match status" value="1"/>
</dbReference>
<feature type="repeat" description="LDL-receptor class B" evidence="18">
    <location>
        <begin position="732"/>
        <end position="776"/>
    </location>
</feature>
<dbReference type="InterPro" id="IPR050310">
    <property type="entry name" value="VPS10-sortilin"/>
</dbReference>
<feature type="disulfide bond" evidence="17">
    <location>
        <begin position="939"/>
        <end position="957"/>
    </location>
</feature>
<evidence type="ECO:0000256" key="9">
    <source>
        <dbReference type="ARBA" id="ARBA00022737"/>
    </source>
</evidence>
<dbReference type="CTD" id="20232560"/>
<dbReference type="InterPro" id="IPR036055">
    <property type="entry name" value="LDL_receptor-like_sf"/>
</dbReference>
<dbReference type="InterPro" id="IPR031778">
    <property type="entry name" value="Sortilin_N"/>
</dbReference>
<dbReference type="Gene3D" id="3.30.60.270">
    <property type="match status" value="1"/>
</dbReference>
<keyword evidence="8" id="KW-0732">Signal</keyword>
<name>V4A587_LOTGI</name>
<dbReference type="STRING" id="225164.V4A587"/>
<gene>
    <name evidence="20" type="ORF">LOTGIDRAFT_126149</name>
</gene>
<dbReference type="InterPro" id="IPR000033">
    <property type="entry name" value="LDLR_classB_rpt"/>
</dbReference>
<proteinExistence type="inferred from homology"/>
<protein>
    <recommendedName>
        <fullName evidence="19">VPS10 domain-containing protein</fullName>
    </recommendedName>
</protein>
<feature type="disulfide bond" evidence="17">
    <location>
        <begin position="900"/>
        <end position="918"/>
    </location>
</feature>
<dbReference type="SMART" id="SM00602">
    <property type="entry name" value="VPS10"/>
    <property type="match status" value="1"/>
</dbReference>
<feature type="disulfide bond" evidence="17">
    <location>
        <begin position="971"/>
        <end position="983"/>
    </location>
</feature>
<organism evidence="20 21">
    <name type="scientific">Lottia gigantea</name>
    <name type="common">Giant owl limpet</name>
    <dbReference type="NCBI Taxonomy" id="225164"/>
    <lineage>
        <taxon>Eukaryota</taxon>
        <taxon>Metazoa</taxon>
        <taxon>Spiralia</taxon>
        <taxon>Lophotrochozoa</taxon>
        <taxon>Mollusca</taxon>
        <taxon>Gastropoda</taxon>
        <taxon>Patellogastropoda</taxon>
        <taxon>Lottioidea</taxon>
        <taxon>Lottiidae</taxon>
        <taxon>Lottia</taxon>
    </lineage>
</organism>
<evidence type="ECO:0000256" key="5">
    <source>
        <dbReference type="ARBA" id="ARBA00022475"/>
    </source>
</evidence>
<evidence type="ECO:0000256" key="1">
    <source>
        <dbReference type="ARBA" id="ARBA00004162"/>
    </source>
</evidence>
<dbReference type="GO" id="GO:0005794">
    <property type="term" value="C:Golgi apparatus"/>
    <property type="evidence" value="ECO:0007669"/>
    <property type="project" value="TreeGrafter"/>
</dbReference>
<evidence type="ECO:0000256" key="14">
    <source>
        <dbReference type="ARBA" id="ARBA00023170"/>
    </source>
</evidence>
<dbReference type="InterPro" id="IPR011042">
    <property type="entry name" value="6-blade_b-propeller_TolB-like"/>
</dbReference>
<dbReference type="CDD" id="cd00112">
    <property type="entry name" value="LDLa"/>
    <property type="match status" value="6"/>
</dbReference>
<evidence type="ECO:0000313" key="21">
    <source>
        <dbReference type="Proteomes" id="UP000030746"/>
    </source>
</evidence>
<keyword evidence="10" id="KW-0967">Endosome</keyword>
<keyword evidence="13 17" id="KW-1015">Disulfide bond</keyword>
<dbReference type="Proteomes" id="UP000030746">
    <property type="component" value="Unassembled WGS sequence"/>
</dbReference>
<feature type="disulfide bond" evidence="17">
    <location>
        <begin position="1081"/>
        <end position="1096"/>
    </location>
</feature>
<dbReference type="Pfam" id="PF15901">
    <property type="entry name" value="Sortilin_C"/>
    <property type="match status" value="1"/>
</dbReference>
<dbReference type="Gene3D" id="2.120.10.30">
    <property type="entry name" value="TolB, C-terminal domain"/>
    <property type="match status" value="1"/>
</dbReference>
<dbReference type="Gene3D" id="4.10.400.10">
    <property type="entry name" value="Low-density Lipoprotein Receptor"/>
    <property type="match status" value="6"/>
</dbReference>
<keyword evidence="11" id="KW-0256">Endoplasmic reticulum</keyword>
<dbReference type="InterPro" id="IPR002172">
    <property type="entry name" value="LDrepeatLR_classA_rpt"/>
</dbReference>
<comment type="caution">
    <text evidence="17">Lacks conserved residue(s) required for the propagation of feature annotation.</text>
</comment>
<dbReference type="EMBL" id="KB202685">
    <property type="protein sequence ID" value="ESO88406.1"/>
    <property type="molecule type" value="Genomic_DNA"/>
</dbReference>
<evidence type="ECO:0000256" key="8">
    <source>
        <dbReference type="ARBA" id="ARBA00022729"/>
    </source>
</evidence>
<dbReference type="GO" id="GO:0005789">
    <property type="term" value="C:endoplasmic reticulum membrane"/>
    <property type="evidence" value="ECO:0007669"/>
    <property type="project" value="UniProtKB-SubCell"/>
</dbReference>
<dbReference type="SUPFAM" id="SSF110296">
    <property type="entry name" value="Oligoxyloglucan reducing end-specific cellobiohydrolase"/>
    <property type="match status" value="1"/>
</dbReference>
<evidence type="ECO:0000256" key="12">
    <source>
        <dbReference type="ARBA" id="ARBA00023136"/>
    </source>
</evidence>
<comment type="similarity">
    <text evidence="4">Belongs to the VPS10-related sortilin family.</text>
</comment>